<dbReference type="SUPFAM" id="SSF51658">
    <property type="entry name" value="Xylose isomerase-like"/>
    <property type="match status" value="1"/>
</dbReference>
<dbReference type="Gene3D" id="3.20.20.150">
    <property type="entry name" value="Divalent-metal-dependent TIM barrel enzymes"/>
    <property type="match status" value="1"/>
</dbReference>
<evidence type="ECO:0000259" key="1">
    <source>
        <dbReference type="Pfam" id="PF01261"/>
    </source>
</evidence>
<organism evidence="2 3">
    <name type="scientific">Paenibacillus oryzisoli</name>
    <dbReference type="NCBI Taxonomy" id="1850517"/>
    <lineage>
        <taxon>Bacteria</taxon>
        <taxon>Bacillati</taxon>
        <taxon>Bacillota</taxon>
        <taxon>Bacilli</taxon>
        <taxon>Bacillales</taxon>
        <taxon>Paenibacillaceae</taxon>
        <taxon>Paenibacillus</taxon>
    </lineage>
</organism>
<dbReference type="EMBL" id="LYPB01000070">
    <property type="protein sequence ID" value="OAS17726.1"/>
    <property type="molecule type" value="Genomic_DNA"/>
</dbReference>
<gene>
    <name evidence="2" type="ORF">A8708_14630</name>
</gene>
<dbReference type="AlphaFoldDB" id="A0A198A9H6"/>
<dbReference type="InterPro" id="IPR050312">
    <property type="entry name" value="IolE/XylAMocC-like"/>
</dbReference>
<dbReference type="InterPro" id="IPR036237">
    <property type="entry name" value="Xyl_isomerase-like_sf"/>
</dbReference>
<dbReference type="Pfam" id="PF01261">
    <property type="entry name" value="AP_endonuc_2"/>
    <property type="match status" value="1"/>
</dbReference>
<dbReference type="RefSeq" id="WP_068665306.1">
    <property type="nucleotide sequence ID" value="NZ_LYPB01000070.1"/>
</dbReference>
<keyword evidence="3" id="KW-1185">Reference proteome</keyword>
<comment type="caution">
    <text evidence="2">The sequence shown here is derived from an EMBL/GenBank/DDBJ whole genome shotgun (WGS) entry which is preliminary data.</text>
</comment>
<sequence>MNYSLCSISFRHELVSFNDLVHFACEKGFAGIELWGIHAKALVRNHKYEVSHLLDKMEAKGVRISMVSDYIDLFAEDDQTLAVLERGNSLFALAQTFRTNKLRIFAGNQSSSVANPRVWERCVTRLRNLAQLASENGVYLVIETHPKTLADTLISTLRLLDEVAHSHIRVNLDFLHIWELGSDPLYAYRALKEWTINYHLKNISCRDKLGVFAPDNVYSPSGDRDGLTTLSDGIIDYTSIVEQLDRDNMTYTAAIEWFGDHPFYYLEKELAWLKKHDQKCDVFI</sequence>
<dbReference type="InterPro" id="IPR013022">
    <property type="entry name" value="Xyl_isomerase-like_TIM-brl"/>
</dbReference>
<feature type="domain" description="Xylose isomerase-like TIM barrel" evidence="1">
    <location>
        <begin position="24"/>
        <end position="275"/>
    </location>
</feature>
<evidence type="ECO:0000313" key="2">
    <source>
        <dbReference type="EMBL" id="OAS17726.1"/>
    </source>
</evidence>
<dbReference type="STRING" id="1850517.A8708_14630"/>
<name>A0A198A9H6_9BACL</name>
<proteinExistence type="predicted"/>
<dbReference type="Proteomes" id="UP000078454">
    <property type="component" value="Unassembled WGS sequence"/>
</dbReference>
<dbReference type="PANTHER" id="PTHR12110:SF21">
    <property type="entry name" value="XYLOSE ISOMERASE-LIKE TIM BARREL DOMAIN-CONTAINING PROTEIN"/>
    <property type="match status" value="1"/>
</dbReference>
<reference evidence="2 3" key="1">
    <citation type="submission" date="2016-05" db="EMBL/GenBank/DDBJ databases">
        <title>Paenibacillus sp. 1ZS3-15 nov., isolated from the rhizosphere soil.</title>
        <authorList>
            <person name="Zhang X.X."/>
            <person name="Zhang J."/>
        </authorList>
    </citation>
    <scope>NUCLEOTIDE SEQUENCE [LARGE SCALE GENOMIC DNA]</scope>
    <source>
        <strain evidence="2 3">1ZS3-15</strain>
    </source>
</reference>
<evidence type="ECO:0000313" key="3">
    <source>
        <dbReference type="Proteomes" id="UP000078454"/>
    </source>
</evidence>
<accession>A0A198A9H6</accession>
<protein>
    <recommendedName>
        <fullName evidence="1">Xylose isomerase-like TIM barrel domain-containing protein</fullName>
    </recommendedName>
</protein>
<dbReference type="PANTHER" id="PTHR12110">
    <property type="entry name" value="HYDROXYPYRUVATE ISOMERASE"/>
    <property type="match status" value="1"/>
</dbReference>